<evidence type="ECO:0000256" key="7">
    <source>
        <dbReference type="ARBA" id="ARBA00023069"/>
    </source>
</evidence>
<comment type="similarity">
    <text evidence="3">Belongs to the CFAP36 family.</text>
</comment>
<dbReference type="InterPro" id="IPR042541">
    <property type="entry name" value="BART_sf"/>
</dbReference>
<evidence type="ECO:0000256" key="8">
    <source>
        <dbReference type="ARBA" id="ARBA00023273"/>
    </source>
</evidence>
<dbReference type="GO" id="GO:0097546">
    <property type="term" value="C:ciliary base"/>
    <property type="evidence" value="ECO:0007669"/>
    <property type="project" value="TreeGrafter"/>
</dbReference>
<dbReference type="Gene3D" id="1.20.1520.10">
    <property type="entry name" value="ADP-ribosylation factor-like 2-binding protein, domain"/>
    <property type="match status" value="1"/>
</dbReference>
<proteinExistence type="inferred from homology"/>
<evidence type="ECO:0000256" key="1">
    <source>
        <dbReference type="ARBA" id="ARBA00004138"/>
    </source>
</evidence>
<organism evidence="12 13">
    <name type="scientific">Tigriopus californicus</name>
    <name type="common">Marine copepod</name>
    <dbReference type="NCBI Taxonomy" id="6832"/>
    <lineage>
        <taxon>Eukaryota</taxon>
        <taxon>Metazoa</taxon>
        <taxon>Ecdysozoa</taxon>
        <taxon>Arthropoda</taxon>
        <taxon>Crustacea</taxon>
        <taxon>Multicrustacea</taxon>
        <taxon>Hexanauplia</taxon>
        <taxon>Copepoda</taxon>
        <taxon>Harpacticoida</taxon>
        <taxon>Harpacticidae</taxon>
        <taxon>Tigriopus</taxon>
    </lineage>
</organism>
<dbReference type="EMBL" id="VCGU01000008">
    <property type="protein sequence ID" value="TRY72387.1"/>
    <property type="molecule type" value="Genomic_DNA"/>
</dbReference>
<dbReference type="OMA" id="DWYIPIL"/>
<feature type="region of interest" description="Disordered" evidence="10">
    <location>
        <begin position="356"/>
        <end position="398"/>
    </location>
</feature>
<evidence type="ECO:0000259" key="11">
    <source>
        <dbReference type="Pfam" id="PF11527"/>
    </source>
</evidence>
<dbReference type="InterPro" id="IPR038888">
    <property type="entry name" value="CFAP36"/>
</dbReference>
<keyword evidence="8" id="KW-0966">Cell projection</keyword>
<feature type="compositionally biased region" description="Polar residues" evidence="10">
    <location>
        <begin position="274"/>
        <end position="287"/>
    </location>
</feature>
<feature type="region of interest" description="Disordered" evidence="10">
    <location>
        <begin position="232"/>
        <end position="287"/>
    </location>
</feature>
<feature type="compositionally biased region" description="Basic and acidic residues" evidence="10">
    <location>
        <begin position="356"/>
        <end position="371"/>
    </location>
</feature>
<keyword evidence="7" id="KW-0969">Cilium</keyword>
<evidence type="ECO:0000313" key="13">
    <source>
        <dbReference type="Proteomes" id="UP000318571"/>
    </source>
</evidence>
<evidence type="ECO:0000256" key="2">
    <source>
        <dbReference type="ARBA" id="ARBA00004496"/>
    </source>
</evidence>
<keyword evidence="6" id="KW-0175">Coiled coil</keyword>
<evidence type="ECO:0000313" key="12">
    <source>
        <dbReference type="EMBL" id="TRY72387.1"/>
    </source>
</evidence>
<evidence type="ECO:0000256" key="6">
    <source>
        <dbReference type="ARBA" id="ARBA00023054"/>
    </source>
</evidence>
<feature type="domain" description="BART" evidence="11">
    <location>
        <begin position="12"/>
        <end position="127"/>
    </location>
</feature>
<evidence type="ECO:0000256" key="5">
    <source>
        <dbReference type="ARBA" id="ARBA00022490"/>
    </source>
</evidence>
<dbReference type="STRING" id="6832.A0A553P3Y3"/>
<evidence type="ECO:0000256" key="4">
    <source>
        <dbReference type="ARBA" id="ARBA00021815"/>
    </source>
</evidence>
<reference evidence="12 13" key="1">
    <citation type="journal article" date="2018" name="Nat. Ecol. Evol.">
        <title>Genomic signatures of mitonuclear coevolution across populations of Tigriopus californicus.</title>
        <authorList>
            <person name="Barreto F.S."/>
            <person name="Watson E.T."/>
            <person name="Lima T.G."/>
            <person name="Willett C.S."/>
            <person name="Edmands S."/>
            <person name="Li W."/>
            <person name="Burton R.S."/>
        </authorList>
    </citation>
    <scope>NUCLEOTIDE SEQUENCE [LARGE SCALE GENOMIC DNA]</scope>
    <source>
        <strain evidence="12 13">San Diego</strain>
    </source>
</reference>
<comment type="subcellular location">
    <subcellularLocation>
        <location evidence="1">Cell projection</location>
        <location evidence="1">Cilium</location>
    </subcellularLocation>
    <subcellularLocation>
        <location evidence="2">Cytoplasm</location>
    </subcellularLocation>
</comment>
<dbReference type="AlphaFoldDB" id="A0A553P3Y3"/>
<feature type="compositionally biased region" description="Low complexity" evidence="10">
    <location>
        <begin position="379"/>
        <end position="388"/>
    </location>
</feature>
<name>A0A553P3Y3_TIGCA</name>
<dbReference type="Pfam" id="PF11527">
    <property type="entry name" value="ARL2_Bind_BART"/>
    <property type="match status" value="1"/>
</dbReference>
<feature type="compositionally biased region" description="Basic and acidic residues" evidence="10">
    <location>
        <begin position="239"/>
        <end position="255"/>
    </location>
</feature>
<dbReference type="Proteomes" id="UP000318571">
    <property type="component" value="Chromosome 7"/>
</dbReference>
<dbReference type="InterPro" id="IPR023379">
    <property type="entry name" value="BART_dom"/>
</dbReference>
<evidence type="ECO:0000256" key="3">
    <source>
        <dbReference type="ARBA" id="ARBA00007460"/>
    </source>
</evidence>
<protein>
    <recommendedName>
        <fullName evidence="4">Cilia- and flagella-associated protein 36</fullName>
    </recommendedName>
    <alternativeName>
        <fullName evidence="9">Coiled-coil domain-containing protein 104</fullName>
    </alternativeName>
</protein>
<gene>
    <name evidence="12" type="ORF">TCAL_08445</name>
</gene>
<dbReference type="OrthoDB" id="272687at2759"/>
<dbReference type="GO" id="GO:0005930">
    <property type="term" value="C:axoneme"/>
    <property type="evidence" value="ECO:0007669"/>
    <property type="project" value="TreeGrafter"/>
</dbReference>
<dbReference type="PANTHER" id="PTHR21532">
    <property type="entry name" value="PHOSPHODIESTERASE HL"/>
    <property type="match status" value="1"/>
</dbReference>
<sequence length="418" mass="47503">MSRRTSKSEDEDAWVFDSLVGFLRGPVWNVPILTFIEHKSLIFEPDTDENEEEYKKIHDEFKNLVDFMLGSYMEDIGISSEQFEKACGVASTKIKTQFHHTLFEQVWAADDFEIFKSMMIQKNIELQLQALELLKQRYGVLPSSLRPGQEPEPEQSDDDQDNVEDGERKIMAEVAKKSMADHEANQDTMDEDTRAMEEAVANSGDEIKRLEAHRTNQHQLLAEHFKTKIDISDPSLARPSEDASLKLRRQSETRVPKQTKLVHKTKDDGDTPIATASNPSVDTTRSSKLNRLKKANTISHPISSSSLMKEEVMGADYTSSLPEEQAPDAPIDEEELQKRTEFLRAQRDKLLAMKKEERERQLAEAEKDQLKSRPKSARAARSAFGRGRPSTGAGLDPEVLRIRRALAEKLKHEVIGDN</sequence>
<evidence type="ECO:0000256" key="10">
    <source>
        <dbReference type="SAM" id="MobiDB-lite"/>
    </source>
</evidence>
<keyword evidence="5" id="KW-0963">Cytoplasm</keyword>
<feature type="region of interest" description="Disordered" evidence="10">
    <location>
        <begin position="142"/>
        <end position="164"/>
    </location>
</feature>
<evidence type="ECO:0000256" key="9">
    <source>
        <dbReference type="ARBA" id="ARBA00031593"/>
    </source>
</evidence>
<accession>A0A553P3Y3</accession>
<dbReference type="PANTHER" id="PTHR21532:SF0">
    <property type="entry name" value="CILIA- AND FLAGELLA-ASSOCIATED PROTEIN 36"/>
    <property type="match status" value="1"/>
</dbReference>
<keyword evidence="13" id="KW-1185">Reference proteome</keyword>
<comment type="caution">
    <text evidence="12">The sequence shown here is derived from an EMBL/GenBank/DDBJ whole genome shotgun (WGS) entry which is preliminary data.</text>
</comment>
<feature type="compositionally biased region" description="Acidic residues" evidence="10">
    <location>
        <begin position="151"/>
        <end position="164"/>
    </location>
</feature>